<accession>C9LDH0</accession>
<evidence type="ECO:0000313" key="2">
    <source>
        <dbReference type="Proteomes" id="UP000003460"/>
    </source>
</evidence>
<gene>
    <name evidence="1" type="ORF">GCWU000325_00240</name>
</gene>
<sequence>MPAKITSSKGRVSVFGGAAFSYLVENGPFFGDAGIGIVPTFTYDRKNCLIGKLKRSYRRIKIVL</sequence>
<proteinExistence type="predicted"/>
<dbReference type="EMBL" id="ACIJ02000004">
    <property type="protein sequence ID" value="EEX72838.1"/>
    <property type="molecule type" value="Genomic_DNA"/>
</dbReference>
<reference evidence="1" key="1">
    <citation type="submission" date="2009-09" db="EMBL/GenBank/DDBJ databases">
        <authorList>
            <person name="Weinstock G."/>
            <person name="Sodergren E."/>
            <person name="Clifton S."/>
            <person name="Fulton L."/>
            <person name="Fulton B."/>
            <person name="Courtney L."/>
            <person name="Fronick C."/>
            <person name="Harrison M."/>
            <person name="Strong C."/>
            <person name="Farmer C."/>
            <person name="Delahaunty K."/>
            <person name="Markovic C."/>
            <person name="Hall O."/>
            <person name="Minx P."/>
            <person name="Tomlinson C."/>
            <person name="Mitreva M."/>
            <person name="Nelson J."/>
            <person name="Hou S."/>
            <person name="Wollam A."/>
            <person name="Pepin K.H."/>
            <person name="Johnson M."/>
            <person name="Bhonagiri V."/>
            <person name="Nash W.E."/>
            <person name="Warren W."/>
            <person name="Chinwalla A."/>
            <person name="Mardis E.R."/>
            <person name="Wilson R.K."/>
        </authorList>
    </citation>
    <scope>NUCLEOTIDE SEQUENCE [LARGE SCALE GENOMIC DNA]</scope>
    <source>
        <strain evidence="1">ATCC 51259</strain>
    </source>
</reference>
<dbReference type="AlphaFoldDB" id="C9LDH0"/>
<name>C9LDH0_9BACT</name>
<organism evidence="1 2">
    <name type="scientific">Alloprevotella tannerae ATCC 51259</name>
    <dbReference type="NCBI Taxonomy" id="626522"/>
    <lineage>
        <taxon>Bacteria</taxon>
        <taxon>Pseudomonadati</taxon>
        <taxon>Bacteroidota</taxon>
        <taxon>Bacteroidia</taxon>
        <taxon>Bacteroidales</taxon>
        <taxon>Prevotellaceae</taxon>
        <taxon>Alloprevotella</taxon>
    </lineage>
</organism>
<comment type="caution">
    <text evidence="1">The sequence shown here is derived from an EMBL/GenBank/DDBJ whole genome shotgun (WGS) entry which is preliminary data.</text>
</comment>
<keyword evidence="2" id="KW-1185">Reference proteome</keyword>
<dbReference type="STRING" id="626522.GCWU000325_00240"/>
<evidence type="ECO:0000313" key="1">
    <source>
        <dbReference type="EMBL" id="EEX72838.1"/>
    </source>
</evidence>
<protein>
    <submittedName>
        <fullName evidence="1">Uncharacterized protein</fullName>
    </submittedName>
</protein>
<dbReference type="HOGENOM" id="CLU_2864141_0_0_10"/>
<dbReference type="Proteomes" id="UP000003460">
    <property type="component" value="Unassembled WGS sequence"/>
</dbReference>